<evidence type="ECO:0000256" key="5">
    <source>
        <dbReference type="ARBA" id="ARBA00022755"/>
    </source>
</evidence>
<evidence type="ECO:0000313" key="15">
    <source>
        <dbReference type="EMBL" id="PSH62119.1"/>
    </source>
</evidence>
<evidence type="ECO:0000256" key="9">
    <source>
        <dbReference type="ARBA" id="ARBA00023102"/>
    </source>
</evidence>
<dbReference type="Proteomes" id="UP000241764">
    <property type="component" value="Unassembled WGS sequence"/>
</dbReference>
<evidence type="ECO:0000256" key="2">
    <source>
        <dbReference type="ARBA" id="ARBA00011738"/>
    </source>
</evidence>
<dbReference type="InterPro" id="IPR020630">
    <property type="entry name" value="THF_DH/CycHdrlase_cat_dom"/>
</dbReference>
<dbReference type="GO" id="GO:0004488">
    <property type="term" value="F:methylenetetrahydrofolate dehydrogenase (NADP+) activity"/>
    <property type="evidence" value="ECO:0007669"/>
    <property type="project" value="UniProtKB-UniRule"/>
</dbReference>
<sequence length="330" mass="34954">MAARIIDGRAMAAEVRAEVASGVADLIVEGFEPPGLAVVLVGENPASQIYVANKIRQTQSVGMRSECFRLSSETSVQELISLIQRLNMDDAIDGILIQFPLPAHIDPAHVVNVIAAEKDVDGFHPLNVGHVANGARDALTPCTPLGAMRLIHSVHEDIAGMDALVVGASNVVGRPMARLLLQAQCTVSIAHIRTADLARLCRTADILVTATGVPGLIRGDYIKLGATVIDVGITRVQQETGKERLSGDVNFDEARQVAGAITPVPGGVGPMTIAYLLANTLHAAQCRRARGDTQSTPVQWNAISRADAAERCNQAEVEAGRTPKYSKGNE</sequence>
<dbReference type="InterPro" id="IPR046346">
    <property type="entry name" value="Aminoacid_DH-like_N_sf"/>
</dbReference>
<dbReference type="InterPro" id="IPR020631">
    <property type="entry name" value="THF_DH/CycHdrlase_NAD-bd_dom"/>
</dbReference>
<evidence type="ECO:0000256" key="1">
    <source>
        <dbReference type="ARBA" id="ARBA00004777"/>
    </source>
</evidence>
<evidence type="ECO:0000313" key="16">
    <source>
        <dbReference type="Proteomes" id="UP000241764"/>
    </source>
</evidence>
<keyword evidence="16" id="KW-1185">Reference proteome</keyword>
<dbReference type="PRINTS" id="PR00085">
    <property type="entry name" value="THFDHDRGNASE"/>
</dbReference>
<feature type="binding site" evidence="12">
    <location>
        <position position="192"/>
    </location>
    <ligand>
        <name>NADP(+)</name>
        <dbReference type="ChEBI" id="CHEBI:58349"/>
    </ligand>
</feature>
<dbReference type="NCBIfam" id="NF010785">
    <property type="entry name" value="PRK14188.1"/>
    <property type="match status" value="1"/>
</dbReference>
<dbReference type="Pfam" id="PF00763">
    <property type="entry name" value="THF_DHG_CYH"/>
    <property type="match status" value="1"/>
</dbReference>
<comment type="catalytic activity">
    <reaction evidence="12">
        <text>(6R)-5,10-methylene-5,6,7,8-tetrahydrofolate + NADP(+) = (6R)-5,10-methenyltetrahydrofolate + NADPH</text>
        <dbReference type="Rhea" id="RHEA:22812"/>
        <dbReference type="ChEBI" id="CHEBI:15636"/>
        <dbReference type="ChEBI" id="CHEBI:57455"/>
        <dbReference type="ChEBI" id="CHEBI:57783"/>
        <dbReference type="ChEBI" id="CHEBI:58349"/>
        <dbReference type="EC" id="1.5.1.5"/>
    </reaction>
</comment>
<dbReference type="FunFam" id="3.40.50.720:FF:000006">
    <property type="entry name" value="Bifunctional protein FolD"/>
    <property type="match status" value="1"/>
</dbReference>
<organism evidence="15 16">
    <name type="scientific">Phyllobacterium sophorae</name>
    <dbReference type="NCBI Taxonomy" id="1520277"/>
    <lineage>
        <taxon>Bacteria</taxon>
        <taxon>Pseudomonadati</taxon>
        <taxon>Pseudomonadota</taxon>
        <taxon>Alphaproteobacteria</taxon>
        <taxon>Hyphomicrobiales</taxon>
        <taxon>Phyllobacteriaceae</taxon>
        <taxon>Phyllobacterium</taxon>
    </lineage>
</organism>
<evidence type="ECO:0000256" key="8">
    <source>
        <dbReference type="ARBA" id="ARBA00023002"/>
    </source>
</evidence>
<evidence type="ECO:0000256" key="7">
    <source>
        <dbReference type="ARBA" id="ARBA00022857"/>
    </source>
</evidence>
<gene>
    <name evidence="12" type="primary">folD</name>
    <name evidence="15" type="ORF">CU103_19945</name>
</gene>
<dbReference type="SUPFAM" id="SSF51735">
    <property type="entry name" value="NAD(P)-binding Rossmann-fold domains"/>
    <property type="match status" value="1"/>
</dbReference>
<dbReference type="UniPathway" id="UPA00193"/>
<comment type="caution">
    <text evidence="15">The sequence shown here is derived from an EMBL/GenBank/DDBJ whole genome shotgun (WGS) entry which is preliminary data.</text>
</comment>
<accession>A0A2P7B6Q0</accession>
<feature type="binding site" evidence="12">
    <location>
        <position position="233"/>
    </location>
    <ligand>
        <name>NADP(+)</name>
        <dbReference type="ChEBI" id="CHEBI:58349"/>
    </ligand>
</feature>
<dbReference type="GO" id="GO:0004477">
    <property type="term" value="F:methenyltetrahydrofolate cyclohydrolase activity"/>
    <property type="evidence" value="ECO:0007669"/>
    <property type="project" value="UniProtKB-UniRule"/>
</dbReference>
<dbReference type="Pfam" id="PF02882">
    <property type="entry name" value="THF_DHG_CYH_C"/>
    <property type="match status" value="1"/>
</dbReference>
<protein>
    <recommendedName>
        <fullName evidence="12">Bifunctional protein FolD</fullName>
    </recommendedName>
    <domain>
        <recommendedName>
            <fullName evidence="12">Methylenetetrahydrofolate dehydrogenase</fullName>
            <ecNumber evidence="12">1.5.1.5</ecNumber>
        </recommendedName>
    </domain>
    <domain>
        <recommendedName>
            <fullName evidence="12">Methenyltetrahydrofolate cyclohydrolase</fullName>
            <ecNumber evidence="12">3.5.4.9</ecNumber>
        </recommendedName>
    </domain>
</protein>
<keyword evidence="9 12" id="KW-0368">Histidine biosynthesis</keyword>
<feature type="domain" description="Tetrahydrofolate dehydrogenase/cyclohydrolase NAD(P)-binding" evidence="14">
    <location>
        <begin position="141"/>
        <end position="286"/>
    </location>
</feature>
<dbReference type="EMBL" id="PGGM01000010">
    <property type="protein sequence ID" value="PSH62119.1"/>
    <property type="molecule type" value="Genomic_DNA"/>
</dbReference>
<comment type="subunit">
    <text evidence="2 12">Homodimer.</text>
</comment>
<dbReference type="InterPro" id="IPR000672">
    <property type="entry name" value="THF_DH/CycHdrlase"/>
</dbReference>
<dbReference type="AlphaFoldDB" id="A0A2P7B6Q0"/>
<keyword evidence="5 12" id="KW-0658">Purine biosynthesis</keyword>
<name>A0A2P7B6Q0_9HYPH</name>
<keyword evidence="7 12" id="KW-0521">NADP</keyword>
<evidence type="ECO:0000259" key="14">
    <source>
        <dbReference type="Pfam" id="PF02882"/>
    </source>
</evidence>
<dbReference type="Gene3D" id="3.40.50.10860">
    <property type="entry name" value="Leucine Dehydrogenase, chain A, domain 1"/>
    <property type="match status" value="1"/>
</dbReference>
<dbReference type="GO" id="GO:0005829">
    <property type="term" value="C:cytosol"/>
    <property type="evidence" value="ECO:0007669"/>
    <property type="project" value="TreeGrafter"/>
</dbReference>
<dbReference type="Gene3D" id="3.40.50.720">
    <property type="entry name" value="NAD(P)-binding Rossmann-like Domain"/>
    <property type="match status" value="1"/>
</dbReference>
<dbReference type="FunFam" id="3.40.50.10860:FF:000005">
    <property type="entry name" value="C-1-tetrahydrofolate synthase, cytoplasmic, putative"/>
    <property type="match status" value="1"/>
</dbReference>
<keyword evidence="6 12" id="KW-0378">Hydrolase</keyword>
<evidence type="ECO:0000256" key="6">
    <source>
        <dbReference type="ARBA" id="ARBA00022801"/>
    </source>
</evidence>
<keyword evidence="8 12" id="KW-0560">Oxidoreductase</keyword>
<dbReference type="GO" id="GO:0009086">
    <property type="term" value="P:methionine biosynthetic process"/>
    <property type="evidence" value="ECO:0007669"/>
    <property type="project" value="UniProtKB-KW"/>
</dbReference>
<reference evidence="16" key="1">
    <citation type="submission" date="2017-11" db="EMBL/GenBank/DDBJ databases">
        <authorList>
            <person name="Kuznetsova I."/>
            <person name="Sazanova A."/>
            <person name="Chirak E."/>
            <person name="Safronova V."/>
            <person name="Willems A."/>
        </authorList>
    </citation>
    <scope>NUCLEOTIDE SEQUENCE [LARGE SCALE GENOMIC DNA]</scope>
    <source>
        <strain evidence="16">CCBAU 03422</strain>
    </source>
</reference>
<dbReference type="NCBIfam" id="NF008058">
    <property type="entry name" value="PRK10792.1"/>
    <property type="match status" value="1"/>
</dbReference>
<evidence type="ECO:0000256" key="10">
    <source>
        <dbReference type="ARBA" id="ARBA00023167"/>
    </source>
</evidence>
<evidence type="ECO:0000256" key="4">
    <source>
        <dbReference type="ARBA" id="ARBA00022605"/>
    </source>
</evidence>
<keyword evidence="10 12" id="KW-0486">Methionine biosynthesis</keyword>
<dbReference type="OrthoDB" id="9803580at2"/>
<keyword evidence="3 12" id="KW-0554">One-carbon metabolism</keyword>
<dbReference type="HAMAP" id="MF_01576">
    <property type="entry name" value="THF_DHG_CYH"/>
    <property type="match status" value="1"/>
</dbReference>
<evidence type="ECO:0000256" key="12">
    <source>
        <dbReference type="HAMAP-Rule" id="MF_01576"/>
    </source>
</evidence>
<feature type="binding site" evidence="12">
    <location>
        <begin position="167"/>
        <end position="169"/>
    </location>
    <ligand>
        <name>NADP(+)</name>
        <dbReference type="ChEBI" id="CHEBI:58349"/>
    </ligand>
</feature>
<dbReference type="EC" id="1.5.1.5" evidence="12"/>
<dbReference type="GO" id="GO:0006164">
    <property type="term" value="P:purine nucleotide biosynthetic process"/>
    <property type="evidence" value="ECO:0007669"/>
    <property type="project" value="UniProtKB-KW"/>
</dbReference>
<evidence type="ECO:0000256" key="3">
    <source>
        <dbReference type="ARBA" id="ARBA00022563"/>
    </source>
</evidence>
<dbReference type="GO" id="GO:0035999">
    <property type="term" value="P:tetrahydrofolate interconversion"/>
    <property type="evidence" value="ECO:0007669"/>
    <property type="project" value="UniProtKB-UniRule"/>
</dbReference>
<dbReference type="RefSeq" id="WP_106665787.1">
    <property type="nucleotide sequence ID" value="NZ_PGGM01000010.1"/>
</dbReference>
<evidence type="ECO:0000259" key="13">
    <source>
        <dbReference type="Pfam" id="PF00763"/>
    </source>
</evidence>
<evidence type="ECO:0000256" key="11">
    <source>
        <dbReference type="ARBA" id="ARBA00023268"/>
    </source>
</evidence>
<feature type="domain" description="Tetrahydrofolate dehydrogenase/cyclohydrolase catalytic" evidence="13">
    <location>
        <begin position="6"/>
        <end position="121"/>
    </location>
</feature>
<keyword evidence="4 12" id="KW-0028">Amino-acid biosynthesis</keyword>
<dbReference type="PROSITE" id="PS00767">
    <property type="entry name" value="THF_DHG_CYH_2"/>
    <property type="match status" value="1"/>
</dbReference>
<dbReference type="SUPFAM" id="SSF53223">
    <property type="entry name" value="Aminoacid dehydrogenase-like, N-terminal domain"/>
    <property type="match status" value="1"/>
</dbReference>
<comment type="pathway">
    <text evidence="1 12">One-carbon metabolism; tetrahydrofolate interconversion.</text>
</comment>
<comment type="similarity">
    <text evidence="12">Belongs to the tetrahydrofolate dehydrogenase/cyclohydrolase family.</text>
</comment>
<dbReference type="PANTHER" id="PTHR48099">
    <property type="entry name" value="C-1-TETRAHYDROFOLATE SYNTHASE, CYTOPLASMIC-RELATED"/>
    <property type="match status" value="1"/>
</dbReference>
<dbReference type="InterPro" id="IPR020867">
    <property type="entry name" value="THF_DH/CycHdrlase_CS"/>
</dbReference>
<comment type="catalytic activity">
    <reaction evidence="12">
        <text>(6R)-5,10-methenyltetrahydrofolate + H2O = (6R)-10-formyltetrahydrofolate + H(+)</text>
        <dbReference type="Rhea" id="RHEA:23700"/>
        <dbReference type="ChEBI" id="CHEBI:15377"/>
        <dbReference type="ChEBI" id="CHEBI:15378"/>
        <dbReference type="ChEBI" id="CHEBI:57455"/>
        <dbReference type="ChEBI" id="CHEBI:195366"/>
        <dbReference type="EC" id="3.5.4.9"/>
    </reaction>
</comment>
<dbReference type="GO" id="GO:0000105">
    <property type="term" value="P:L-histidine biosynthetic process"/>
    <property type="evidence" value="ECO:0007669"/>
    <property type="project" value="UniProtKB-KW"/>
</dbReference>
<keyword evidence="11 12" id="KW-0511">Multifunctional enzyme</keyword>
<dbReference type="InterPro" id="IPR036291">
    <property type="entry name" value="NAD(P)-bd_dom_sf"/>
</dbReference>
<dbReference type="CDD" id="cd01080">
    <property type="entry name" value="NAD_bind_m-THF_DH_Cyclohyd"/>
    <property type="match status" value="1"/>
</dbReference>
<dbReference type="EC" id="3.5.4.9" evidence="12"/>
<comment type="function">
    <text evidence="12">Catalyzes the oxidation of 5,10-methylenetetrahydrofolate to 5,10-methenyltetrahydrofolate and then the hydrolysis of 5,10-methenyltetrahydrofolate to 10-formyltetrahydrofolate.</text>
</comment>
<proteinExistence type="inferred from homology"/>
<dbReference type="PANTHER" id="PTHR48099:SF5">
    <property type="entry name" value="C-1-TETRAHYDROFOLATE SYNTHASE, CYTOPLASMIC"/>
    <property type="match status" value="1"/>
</dbReference>